<gene>
    <name evidence="1" type="ORF">OG2516_15854</name>
</gene>
<name>Q2C9N1_OCEGH</name>
<dbReference type="OrthoDB" id="165683at2"/>
<organism evidence="1 2">
    <name type="scientific">Oceanicola granulosus (strain ATCC BAA-861 / DSM 15982 / KCTC 12143 / HTCC2516)</name>
    <dbReference type="NCBI Taxonomy" id="314256"/>
    <lineage>
        <taxon>Bacteria</taxon>
        <taxon>Pseudomonadati</taxon>
        <taxon>Pseudomonadota</taxon>
        <taxon>Alphaproteobacteria</taxon>
        <taxon>Rhodobacterales</taxon>
        <taxon>Roseobacteraceae</taxon>
        <taxon>Oceanicola</taxon>
    </lineage>
</organism>
<sequence length="108" mass="11369">MAKFYMMAKYTPEALKGFMSKPSDDRKAAVNKLVESVGGKVLTFDIVRGPYDLIISVDGTDFNSVAGAKIAVQSTGMVSDAVILEAVDMTEIVTKAGTALGNYSKPGG</sequence>
<dbReference type="Pfam" id="PF08734">
    <property type="entry name" value="GYD"/>
    <property type="match status" value="1"/>
</dbReference>
<dbReference type="RefSeq" id="WP_007253532.1">
    <property type="nucleotide sequence ID" value="NZ_AAOT01000083.1"/>
</dbReference>
<protein>
    <recommendedName>
        <fullName evidence="3">GYD domain-containing protein</fullName>
    </recommendedName>
</protein>
<dbReference type="InterPro" id="IPR014845">
    <property type="entry name" value="GYD/TTHA1554"/>
</dbReference>
<evidence type="ECO:0000313" key="1">
    <source>
        <dbReference type="EMBL" id="EAR49380.1"/>
    </source>
</evidence>
<dbReference type="EMBL" id="AAOT01000083">
    <property type="protein sequence ID" value="EAR49380.1"/>
    <property type="molecule type" value="Genomic_DNA"/>
</dbReference>
<proteinExistence type="predicted"/>
<accession>Q2C9N1</accession>
<evidence type="ECO:0000313" key="2">
    <source>
        <dbReference type="Proteomes" id="UP000003635"/>
    </source>
</evidence>
<keyword evidence="2" id="KW-1185">Reference proteome</keyword>
<evidence type="ECO:0008006" key="3">
    <source>
        <dbReference type="Google" id="ProtNLM"/>
    </source>
</evidence>
<dbReference type="HOGENOM" id="CLU_155227_1_0_5"/>
<dbReference type="AlphaFoldDB" id="Q2C9N1"/>
<comment type="caution">
    <text evidence="1">The sequence shown here is derived from an EMBL/GenBank/DDBJ whole genome shotgun (WGS) entry which is preliminary data.</text>
</comment>
<dbReference type="Proteomes" id="UP000003635">
    <property type="component" value="Unassembled WGS sequence"/>
</dbReference>
<reference evidence="1 2" key="1">
    <citation type="journal article" date="2010" name="J. Bacteriol.">
        <title>Genome sequences of Oceanicola granulosus HTCC2516(T) and Oceanicola batsensis HTCC2597(TDelta).</title>
        <authorList>
            <person name="Thrash J.C."/>
            <person name="Cho J.C."/>
            <person name="Vergin K.L."/>
            <person name="Giovannoni S.J."/>
        </authorList>
    </citation>
    <scope>NUCLEOTIDE SEQUENCE [LARGE SCALE GENOMIC DNA]</scope>
    <source>
        <strain evidence="2">ATCC BAA-861 / DSM 15982 / KCTC 12143 / HTCC2516</strain>
    </source>
</reference>